<name>A0A2T0KJK3_9ACTN</name>
<reference evidence="1 2" key="1">
    <citation type="submission" date="2018-03" db="EMBL/GenBank/DDBJ databases">
        <title>Genomic Encyclopedia of Archaeal and Bacterial Type Strains, Phase II (KMG-II): from individual species to whole genera.</title>
        <authorList>
            <person name="Goeker M."/>
        </authorList>
    </citation>
    <scope>NUCLEOTIDE SEQUENCE [LARGE SCALE GENOMIC DNA]</scope>
    <source>
        <strain evidence="1 2">DSM 43146</strain>
    </source>
</reference>
<dbReference type="EMBL" id="PVMZ01000003">
    <property type="protein sequence ID" value="PRX23697.1"/>
    <property type="molecule type" value="Genomic_DNA"/>
</dbReference>
<dbReference type="Proteomes" id="UP000239415">
    <property type="component" value="Unassembled WGS sequence"/>
</dbReference>
<keyword evidence="2" id="KW-1185">Reference proteome</keyword>
<sequence length="41" mass="4583">MVTWLHYLCGKKTDFPAGTNPNQRQEPCPHCGVAVGGWRRA</sequence>
<proteinExistence type="predicted"/>
<protein>
    <submittedName>
        <fullName evidence="1">Uncharacterized protein</fullName>
    </submittedName>
</protein>
<comment type="caution">
    <text evidence="1">The sequence shown here is derived from an EMBL/GenBank/DDBJ whole genome shotgun (WGS) entry which is preliminary data.</text>
</comment>
<organism evidence="1 2">
    <name type="scientific">Actinoplanes italicus</name>
    <dbReference type="NCBI Taxonomy" id="113567"/>
    <lineage>
        <taxon>Bacteria</taxon>
        <taxon>Bacillati</taxon>
        <taxon>Actinomycetota</taxon>
        <taxon>Actinomycetes</taxon>
        <taxon>Micromonosporales</taxon>
        <taxon>Micromonosporaceae</taxon>
        <taxon>Actinoplanes</taxon>
    </lineage>
</organism>
<gene>
    <name evidence="1" type="ORF">CLV67_103446</name>
</gene>
<dbReference type="RefSeq" id="WP_275414898.1">
    <property type="nucleotide sequence ID" value="NZ_BOMO01000042.1"/>
</dbReference>
<dbReference type="AlphaFoldDB" id="A0A2T0KJK3"/>
<evidence type="ECO:0000313" key="1">
    <source>
        <dbReference type="EMBL" id="PRX23697.1"/>
    </source>
</evidence>
<evidence type="ECO:0000313" key="2">
    <source>
        <dbReference type="Proteomes" id="UP000239415"/>
    </source>
</evidence>
<accession>A0A2T0KJK3</accession>